<dbReference type="EMBL" id="FUZT01000002">
    <property type="protein sequence ID" value="SKC48887.1"/>
    <property type="molecule type" value="Genomic_DNA"/>
</dbReference>
<dbReference type="AlphaFoldDB" id="A0A1T5JBG7"/>
<dbReference type="PANTHER" id="PTHR34472:SF1">
    <property type="entry name" value="SULFUR CARRIER PROTEIN THIS"/>
    <property type="match status" value="1"/>
</dbReference>
<gene>
    <name evidence="1" type="ORF">SAMN02194393_01077</name>
</gene>
<accession>A0A1T5JBG7</accession>
<reference evidence="1 2" key="1">
    <citation type="submission" date="2017-02" db="EMBL/GenBank/DDBJ databases">
        <authorList>
            <person name="Peterson S.W."/>
        </authorList>
    </citation>
    <scope>NUCLEOTIDE SEQUENCE [LARGE SCALE GENOMIC DNA]</scope>
    <source>
        <strain evidence="1 2">M1</strain>
    </source>
</reference>
<dbReference type="SUPFAM" id="SSF54285">
    <property type="entry name" value="MoaD/ThiS"/>
    <property type="match status" value="1"/>
</dbReference>
<proteinExistence type="predicted"/>
<dbReference type="InterPro" id="IPR012675">
    <property type="entry name" value="Beta-grasp_dom_sf"/>
</dbReference>
<dbReference type="CDD" id="cd00565">
    <property type="entry name" value="Ubl_ThiS"/>
    <property type="match status" value="1"/>
</dbReference>
<dbReference type="RefSeq" id="WP_079489913.1">
    <property type="nucleotide sequence ID" value="NZ_FUZT01000002.1"/>
</dbReference>
<dbReference type="OrthoDB" id="9798559at2"/>
<sequence length="65" mass="7531">MIKVNNRDFEWEEGLTVEKLLQKKRYTFPKIIVKINGQLIKKENWSNTIINDGDDVKAIHVFGGG</sequence>
<dbReference type="Gene3D" id="3.10.20.30">
    <property type="match status" value="1"/>
</dbReference>
<dbReference type="PANTHER" id="PTHR34472">
    <property type="entry name" value="SULFUR CARRIER PROTEIN THIS"/>
    <property type="match status" value="1"/>
</dbReference>
<keyword evidence="2" id="KW-1185">Reference proteome</keyword>
<dbReference type="InterPro" id="IPR016155">
    <property type="entry name" value="Mopterin_synth/thiamin_S_b"/>
</dbReference>
<dbReference type="NCBIfam" id="TIGR01683">
    <property type="entry name" value="thiS"/>
    <property type="match status" value="1"/>
</dbReference>
<organism evidence="1 2">
    <name type="scientific">Maledivibacter halophilus</name>
    <dbReference type="NCBI Taxonomy" id="36842"/>
    <lineage>
        <taxon>Bacteria</taxon>
        <taxon>Bacillati</taxon>
        <taxon>Bacillota</taxon>
        <taxon>Clostridia</taxon>
        <taxon>Peptostreptococcales</taxon>
        <taxon>Caminicellaceae</taxon>
        <taxon>Maledivibacter</taxon>
    </lineage>
</organism>
<evidence type="ECO:0000313" key="1">
    <source>
        <dbReference type="EMBL" id="SKC48887.1"/>
    </source>
</evidence>
<dbReference type="InterPro" id="IPR003749">
    <property type="entry name" value="ThiS/MoaD-like"/>
</dbReference>
<dbReference type="Proteomes" id="UP000190285">
    <property type="component" value="Unassembled WGS sequence"/>
</dbReference>
<protein>
    <submittedName>
        <fullName evidence="1">Sulfur carrier protein</fullName>
    </submittedName>
</protein>
<dbReference type="STRING" id="36842.SAMN02194393_01077"/>
<dbReference type="InterPro" id="IPR010035">
    <property type="entry name" value="Thi_S"/>
</dbReference>
<name>A0A1T5JBG7_9FIRM</name>
<dbReference type="Pfam" id="PF02597">
    <property type="entry name" value="ThiS"/>
    <property type="match status" value="1"/>
</dbReference>
<evidence type="ECO:0000313" key="2">
    <source>
        <dbReference type="Proteomes" id="UP000190285"/>
    </source>
</evidence>